<organism evidence="1 2">
    <name type="scientific">Stephania cephalantha</name>
    <dbReference type="NCBI Taxonomy" id="152367"/>
    <lineage>
        <taxon>Eukaryota</taxon>
        <taxon>Viridiplantae</taxon>
        <taxon>Streptophyta</taxon>
        <taxon>Embryophyta</taxon>
        <taxon>Tracheophyta</taxon>
        <taxon>Spermatophyta</taxon>
        <taxon>Magnoliopsida</taxon>
        <taxon>Ranunculales</taxon>
        <taxon>Menispermaceae</taxon>
        <taxon>Menispermoideae</taxon>
        <taxon>Cissampelideae</taxon>
        <taxon>Stephania</taxon>
    </lineage>
</organism>
<keyword evidence="2" id="KW-1185">Reference proteome</keyword>
<evidence type="ECO:0000313" key="1">
    <source>
        <dbReference type="EMBL" id="KAK9105480.1"/>
    </source>
</evidence>
<name>A0AAP0I258_9MAGN</name>
<evidence type="ECO:0000313" key="2">
    <source>
        <dbReference type="Proteomes" id="UP001419268"/>
    </source>
</evidence>
<gene>
    <name evidence="1" type="ORF">Scep_022324</name>
</gene>
<protein>
    <submittedName>
        <fullName evidence="1">Uncharacterized protein</fullName>
    </submittedName>
</protein>
<dbReference type="Proteomes" id="UP001419268">
    <property type="component" value="Unassembled WGS sequence"/>
</dbReference>
<comment type="caution">
    <text evidence="1">The sequence shown here is derived from an EMBL/GenBank/DDBJ whole genome shotgun (WGS) entry which is preliminary data.</text>
</comment>
<proteinExistence type="predicted"/>
<sequence length="76" mass="7932">MDVASAPIAMKESLRCKDRKNQSVLALPLSFLPTMVAKKLRDAAEQSQPQRGAANGIAMAGMSLFTGFGPAVGGLL</sequence>
<reference evidence="1 2" key="1">
    <citation type="submission" date="2024-01" db="EMBL/GenBank/DDBJ databases">
        <title>Genome assemblies of Stephania.</title>
        <authorList>
            <person name="Yang L."/>
        </authorList>
    </citation>
    <scope>NUCLEOTIDE SEQUENCE [LARGE SCALE GENOMIC DNA]</scope>
    <source>
        <strain evidence="1">JXDWG</strain>
        <tissue evidence="1">Leaf</tissue>
    </source>
</reference>
<dbReference type="AlphaFoldDB" id="A0AAP0I258"/>
<accession>A0AAP0I258</accession>
<dbReference type="EMBL" id="JBBNAG010000009">
    <property type="protein sequence ID" value="KAK9105480.1"/>
    <property type="molecule type" value="Genomic_DNA"/>
</dbReference>